<keyword evidence="3" id="KW-0520">NAD</keyword>
<evidence type="ECO:0000256" key="2">
    <source>
        <dbReference type="ARBA" id="ARBA00023002"/>
    </source>
</evidence>
<dbReference type="GO" id="GO:0030267">
    <property type="term" value="F:glyoxylate reductase (NADPH) activity"/>
    <property type="evidence" value="ECO:0007669"/>
    <property type="project" value="TreeGrafter"/>
</dbReference>
<dbReference type="InterPro" id="IPR036291">
    <property type="entry name" value="NAD(P)-bd_dom_sf"/>
</dbReference>
<evidence type="ECO:0000256" key="1">
    <source>
        <dbReference type="ARBA" id="ARBA00022857"/>
    </source>
</evidence>
<dbReference type="GO" id="GO:0016618">
    <property type="term" value="F:hydroxypyruvate reductase [NAD(P)H] activity"/>
    <property type="evidence" value="ECO:0007669"/>
    <property type="project" value="TreeGrafter"/>
</dbReference>
<feature type="non-terminal residue" evidence="5">
    <location>
        <position position="290"/>
    </location>
</feature>
<dbReference type="EMBL" id="AHJE01000245">
    <property type="protein sequence ID" value="EHP37591.1"/>
    <property type="molecule type" value="Genomic_DNA"/>
</dbReference>
<dbReference type="RefSeq" id="WP_006164759.1">
    <property type="nucleotide sequence ID" value="NZ_AHJE01000245.1"/>
</dbReference>
<evidence type="ECO:0000259" key="4">
    <source>
        <dbReference type="Pfam" id="PF02826"/>
    </source>
</evidence>
<dbReference type="GO" id="GO:0005829">
    <property type="term" value="C:cytosol"/>
    <property type="evidence" value="ECO:0007669"/>
    <property type="project" value="TreeGrafter"/>
</dbReference>
<dbReference type="PANTHER" id="PTHR10996">
    <property type="entry name" value="2-HYDROXYACID DEHYDROGENASE-RELATED"/>
    <property type="match status" value="1"/>
</dbReference>
<keyword evidence="1" id="KW-0521">NADP</keyword>
<dbReference type="FunFam" id="3.40.50.720:FF:000213">
    <property type="entry name" value="Putative 2-hydroxyacid dehydrogenase"/>
    <property type="match status" value="1"/>
</dbReference>
<dbReference type="Pfam" id="PF02826">
    <property type="entry name" value="2-Hacid_dh_C"/>
    <property type="match status" value="1"/>
</dbReference>
<dbReference type="InterPro" id="IPR006140">
    <property type="entry name" value="D-isomer_DH_NAD-bd"/>
</dbReference>
<dbReference type="SUPFAM" id="SSF51735">
    <property type="entry name" value="NAD(P)-binding Rossmann-fold domains"/>
    <property type="match status" value="1"/>
</dbReference>
<dbReference type="Gene3D" id="3.40.50.720">
    <property type="entry name" value="NAD(P)-binding Rossmann-like Domain"/>
    <property type="match status" value="2"/>
</dbReference>
<organism evidence="5 6">
    <name type="scientific">Cupriavidus basilensis OR16</name>
    <dbReference type="NCBI Taxonomy" id="1127483"/>
    <lineage>
        <taxon>Bacteria</taxon>
        <taxon>Pseudomonadati</taxon>
        <taxon>Pseudomonadota</taxon>
        <taxon>Betaproteobacteria</taxon>
        <taxon>Burkholderiales</taxon>
        <taxon>Burkholderiaceae</taxon>
        <taxon>Cupriavidus</taxon>
    </lineage>
</organism>
<feature type="domain" description="D-isomer specific 2-hydroxyacid dehydrogenase NAD-binding" evidence="4">
    <location>
        <begin position="108"/>
        <end position="279"/>
    </location>
</feature>
<comment type="caution">
    <text evidence="5">The sequence shown here is derived from an EMBL/GenBank/DDBJ whole genome shotgun (WGS) entry which is preliminary data.</text>
</comment>
<dbReference type="PANTHER" id="PTHR10996:SF178">
    <property type="entry name" value="2-HYDROXYACID DEHYDROGENASE YGL185C-RELATED"/>
    <property type="match status" value="1"/>
</dbReference>
<dbReference type="SUPFAM" id="SSF52283">
    <property type="entry name" value="Formate/glycerate dehydrogenase catalytic domain-like"/>
    <property type="match status" value="1"/>
</dbReference>
<name>H1SIS1_9BURK</name>
<dbReference type="Proteomes" id="UP000005808">
    <property type="component" value="Unassembled WGS sequence"/>
</dbReference>
<gene>
    <name evidence="5" type="ORF">OR16_42014</name>
</gene>
<sequence>MTSDPREPVLRIGSFDAAQQDVIDAGFRCVSEVEIAADGALRGAVRAIVTRSNYQVPAEVIDRLPALRVIATSGVGYDGIPVAHAAKRGIVVTNTPRVLDAAVCELGIGLLLALVREIPAADRHVRGGGWRENAFPLTTSLAGKRVGIVGLGRIGMGIAQRLTPFGVELAYTGTQRPILPYRYYETPLALAASVDILVLTCRATEQNRHLVDAAILAALGPNGYLLNMARGSVVDEAALCEALKTGTIRGAALDVFESEPLTDSPLTALPNVLLSPHAGSATAETRAVSA</sequence>
<dbReference type="AlphaFoldDB" id="H1SIS1"/>
<dbReference type="GO" id="GO:0051287">
    <property type="term" value="F:NAD binding"/>
    <property type="evidence" value="ECO:0007669"/>
    <property type="project" value="InterPro"/>
</dbReference>
<proteinExistence type="predicted"/>
<dbReference type="CDD" id="cd12156">
    <property type="entry name" value="HPPR"/>
    <property type="match status" value="1"/>
</dbReference>
<evidence type="ECO:0000313" key="6">
    <source>
        <dbReference type="Proteomes" id="UP000005808"/>
    </source>
</evidence>
<dbReference type="InterPro" id="IPR050223">
    <property type="entry name" value="D-isomer_2-hydroxyacid_DH"/>
</dbReference>
<protein>
    <submittedName>
        <fullName evidence="5">D-isomer specific 2-hydroxyacid dehydrogenase</fullName>
    </submittedName>
</protein>
<dbReference type="OrthoDB" id="9805416at2"/>
<evidence type="ECO:0000313" key="5">
    <source>
        <dbReference type="EMBL" id="EHP37591.1"/>
    </source>
</evidence>
<accession>H1SIS1</accession>
<keyword evidence="2" id="KW-0560">Oxidoreductase</keyword>
<evidence type="ECO:0000256" key="3">
    <source>
        <dbReference type="ARBA" id="ARBA00023027"/>
    </source>
</evidence>
<reference evidence="5 6" key="1">
    <citation type="journal article" date="2012" name="J. Bacteriol.">
        <title>De Novo Genome Project of Cupriavidus basilensis OR16.</title>
        <authorList>
            <person name="Cserhati M."/>
            <person name="Kriszt B."/>
            <person name="Szoboszlay S."/>
            <person name="Toth A."/>
            <person name="Szabo I."/>
            <person name="Tancsics A."/>
            <person name="Nagy I."/>
            <person name="Horvath B."/>
            <person name="Nagy I."/>
            <person name="Kukolya J."/>
        </authorList>
    </citation>
    <scope>NUCLEOTIDE SEQUENCE [LARGE SCALE GENOMIC DNA]</scope>
    <source>
        <strain evidence="5 6">OR16</strain>
    </source>
</reference>